<evidence type="ECO:0000313" key="3">
    <source>
        <dbReference type="Proteomes" id="UP000823641"/>
    </source>
</evidence>
<organism evidence="2 3">
    <name type="scientific">Candidatus Gallipaludibacter merdavium</name>
    <dbReference type="NCBI Taxonomy" id="2840839"/>
    <lineage>
        <taxon>Bacteria</taxon>
        <taxon>Pseudomonadati</taxon>
        <taxon>Bacteroidota</taxon>
        <taxon>Bacteroidia</taxon>
        <taxon>Bacteroidales</taxon>
        <taxon>Candidatus Gallipaludibacter</taxon>
    </lineage>
</organism>
<evidence type="ECO:0000256" key="1">
    <source>
        <dbReference type="SAM" id="Phobius"/>
    </source>
</evidence>
<dbReference type="EMBL" id="JADIMG010000112">
    <property type="protein sequence ID" value="MBO8461093.1"/>
    <property type="molecule type" value="Genomic_DNA"/>
</dbReference>
<evidence type="ECO:0000313" key="2">
    <source>
        <dbReference type="EMBL" id="MBO8461093.1"/>
    </source>
</evidence>
<proteinExistence type="predicted"/>
<accession>A0A9D9HW28</accession>
<reference evidence="2" key="1">
    <citation type="submission" date="2020-10" db="EMBL/GenBank/DDBJ databases">
        <authorList>
            <person name="Gilroy R."/>
        </authorList>
    </citation>
    <scope>NUCLEOTIDE SEQUENCE</scope>
    <source>
        <strain evidence="2">G3-3990</strain>
    </source>
</reference>
<dbReference type="AlphaFoldDB" id="A0A9D9HW28"/>
<dbReference type="InterPro" id="IPR057695">
    <property type="entry name" value="DUF7935"/>
</dbReference>
<feature type="transmembrane region" description="Helical" evidence="1">
    <location>
        <begin position="7"/>
        <end position="25"/>
    </location>
</feature>
<keyword evidence="1" id="KW-0472">Membrane</keyword>
<sequence>METLLDILKYILPSIVVLITAYVVLRRQSATEAARQVYEIRKAQLSTTSPVRLRAYERLALLLDRTIPENMLLNMDLPNMNALQLQIQMLERIRMEYDHNASQQIYVSNELWLLIKLTKESLLQLVNTCASNIDKEQPALKLAEIIITAYNHTPNPPTEQALSRLKEEIKLLF</sequence>
<keyword evidence="1" id="KW-1133">Transmembrane helix</keyword>
<gene>
    <name evidence="2" type="ORF">IAA73_12310</name>
</gene>
<protein>
    <submittedName>
        <fullName evidence="2">Uncharacterized protein</fullName>
    </submittedName>
</protein>
<keyword evidence="1" id="KW-0812">Transmembrane</keyword>
<comment type="caution">
    <text evidence="2">The sequence shown here is derived from an EMBL/GenBank/DDBJ whole genome shotgun (WGS) entry which is preliminary data.</text>
</comment>
<name>A0A9D9HW28_9BACT</name>
<reference evidence="2" key="2">
    <citation type="journal article" date="2021" name="PeerJ">
        <title>Extensive microbial diversity within the chicken gut microbiome revealed by metagenomics and culture.</title>
        <authorList>
            <person name="Gilroy R."/>
            <person name="Ravi A."/>
            <person name="Getino M."/>
            <person name="Pursley I."/>
            <person name="Horton D.L."/>
            <person name="Alikhan N.F."/>
            <person name="Baker D."/>
            <person name="Gharbi K."/>
            <person name="Hall N."/>
            <person name="Watson M."/>
            <person name="Adriaenssens E.M."/>
            <person name="Foster-Nyarko E."/>
            <person name="Jarju S."/>
            <person name="Secka A."/>
            <person name="Antonio M."/>
            <person name="Oren A."/>
            <person name="Chaudhuri R.R."/>
            <person name="La Ragione R."/>
            <person name="Hildebrand F."/>
            <person name="Pallen M.J."/>
        </authorList>
    </citation>
    <scope>NUCLEOTIDE SEQUENCE</scope>
    <source>
        <strain evidence="2">G3-3990</strain>
    </source>
</reference>
<dbReference type="Pfam" id="PF25589">
    <property type="entry name" value="DUF7935"/>
    <property type="match status" value="1"/>
</dbReference>
<dbReference type="Proteomes" id="UP000823641">
    <property type="component" value="Unassembled WGS sequence"/>
</dbReference>